<comment type="caution">
    <text evidence="2">The sequence shown here is derived from an EMBL/GenBank/DDBJ whole genome shotgun (WGS) entry which is preliminary data.</text>
</comment>
<feature type="transmembrane region" description="Helical" evidence="1">
    <location>
        <begin position="113"/>
        <end position="133"/>
    </location>
</feature>
<evidence type="ECO:0000256" key="1">
    <source>
        <dbReference type="SAM" id="Phobius"/>
    </source>
</evidence>
<keyword evidence="1" id="KW-1133">Transmembrane helix</keyword>
<name>A0ABR0E787_ZASCE</name>
<protein>
    <submittedName>
        <fullName evidence="2">Uncharacterized protein</fullName>
    </submittedName>
</protein>
<gene>
    <name evidence="2" type="ORF">PRZ48_011573</name>
</gene>
<feature type="transmembrane region" description="Helical" evidence="1">
    <location>
        <begin position="76"/>
        <end position="93"/>
    </location>
</feature>
<reference evidence="2 3" key="1">
    <citation type="journal article" date="2023" name="G3 (Bethesda)">
        <title>A chromosome-level genome assembly of Zasmidium syzygii isolated from banana leaves.</title>
        <authorList>
            <person name="van Westerhoven A.C."/>
            <person name="Mehrabi R."/>
            <person name="Talebi R."/>
            <person name="Steentjes M.B.F."/>
            <person name="Corcolon B."/>
            <person name="Chong P.A."/>
            <person name="Kema G.H.J."/>
            <person name="Seidl M.F."/>
        </authorList>
    </citation>
    <scope>NUCLEOTIDE SEQUENCE [LARGE SCALE GENOMIC DNA]</scope>
    <source>
        <strain evidence="2 3">P124</strain>
    </source>
</reference>
<accession>A0ABR0E787</accession>
<sequence length="615" mass="66411">MAGSRPSTGVSSHHETTSFGFDSHDCNLSTLGNSTHNLKLLAPSIHSTSDVSHGDDGTLQPLGIPRHKPYLTGADIFALSISIVCCASAIFAVEHNNLAWHLGTTNQLILSGFLLSVMNLCLGKSTTFIFVLVEARFGRSKLQNYDSILRNEVLGPKLDFAWRTTLALFMALPIALSVAYKTFTGGTSSHLVNTTEIIEMPPEYGLFNVPNSFQGDIGRYFNASLPLLSASSLVDSGNGTETEPPFSDNYPHFYGANMLLLNDTSVALLDLPRDTRLTQLQNSLQIGESLQLEADVHGSVATQRSPPPSQDPDFHAACLDKKMAVATAPMNDGDAVYLLASLSTSDNSRLWFGFAPGGLPHCNDYGPYGKRYDIRRHACHGVWSITRAGIELTSGTCQSTELPTLAQYIFTSNTFWLGDTFVQTLMENVGKFSNFTGPRNASVWKNPSMTAAMAGIVWSKAVGLPGMRSSDTPATSNGQVGWGCCNITLGDNGLLYEDPNEIATIIRPTLKRNWLLYLVFAVQPILMVLLMTGSLALHSVPLGQGFGMISILAGLSRNRDQLEIFRGASLSGELKEDVQLGFMPVHTGGRGKECAVECQIGRAEVGKIRSGVGYS</sequence>
<evidence type="ECO:0000313" key="2">
    <source>
        <dbReference type="EMBL" id="KAK4497123.1"/>
    </source>
</evidence>
<keyword evidence="1" id="KW-0472">Membrane</keyword>
<feature type="transmembrane region" description="Helical" evidence="1">
    <location>
        <begin position="514"/>
        <end position="537"/>
    </location>
</feature>
<proteinExistence type="predicted"/>
<keyword evidence="3" id="KW-1185">Reference proteome</keyword>
<organism evidence="2 3">
    <name type="scientific">Zasmidium cellare</name>
    <name type="common">Wine cellar mold</name>
    <name type="synonym">Racodium cellare</name>
    <dbReference type="NCBI Taxonomy" id="395010"/>
    <lineage>
        <taxon>Eukaryota</taxon>
        <taxon>Fungi</taxon>
        <taxon>Dikarya</taxon>
        <taxon>Ascomycota</taxon>
        <taxon>Pezizomycotina</taxon>
        <taxon>Dothideomycetes</taxon>
        <taxon>Dothideomycetidae</taxon>
        <taxon>Mycosphaerellales</taxon>
        <taxon>Mycosphaerellaceae</taxon>
        <taxon>Zasmidium</taxon>
    </lineage>
</organism>
<dbReference type="EMBL" id="JAXOVC010000009">
    <property type="protein sequence ID" value="KAK4497123.1"/>
    <property type="molecule type" value="Genomic_DNA"/>
</dbReference>
<dbReference type="Proteomes" id="UP001305779">
    <property type="component" value="Unassembled WGS sequence"/>
</dbReference>
<evidence type="ECO:0000313" key="3">
    <source>
        <dbReference type="Proteomes" id="UP001305779"/>
    </source>
</evidence>
<keyword evidence="1" id="KW-0812">Transmembrane</keyword>